<dbReference type="EMBL" id="JAEPRA010000002">
    <property type="protein sequence ID" value="KAG2187909.1"/>
    <property type="molecule type" value="Genomic_DNA"/>
</dbReference>
<dbReference type="PROSITE" id="PS50089">
    <property type="entry name" value="ZF_RING_2"/>
    <property type="match status" value="1"/>
</dbReference>
<organism evidence="7 8">
    <name type="scientific">Umbelopsis vinacea</name>
    <dbReference type="NCBI Taxonomy" id="44442"/>
    <lineage>
        <taxon>Eukaryota</taxon>
        <taxon>Fungi</taxon>
        <taxon>Fungi incertae sedis</taxon>
        <taxon>Mucoromycota</taxon>
        <taxon>Mucoromycotina</taxon>
        <taxon>Umbelopsidomycetes</taxon>
        <taxon>Umbelopsidales</taxon>
        <taxon>Umbelopsidaceae</taxon>
        <taxon>Umbelopsis</taxon>
    </lineage>
</organism>
<dbReference type="Pfam" id="PF17123">
    <property type="entry name" value="zf-RING_11"/>
    <property type="match status" value="1"/>
</dbReference>
<evidence type="ECO:0000313" key="7">
    <source>
        <dbReference type="EMBL" id="KAG2187909.1"/>
    </source>
</evidence>
<dbReference type="Proteomes" id="UP000612746">
    <property type="component" value="Unassembled WGS sequence"/>
</dbReference>
<dbReference type="PANTHER" id="PTHR45931">
    <property type="entry name" value="SI:CH211-59O9.10"/>
    <property type="match status" value="1"/>
</dbReference>
<dbReference type="GO" id="GO:0008270">
    <property type="term" value="F:zinc ion binding"/>
    <property type="evidence" value="ECO:0007669"/>
    <property type="project" value="UniProtKB-KW"/>
</dbReference>
<evidence type="ECO:0000256" key="3">
    <source>
        <dbReference type="ARBA" id="ARBA00022833"/>
    </source>
</evidence>
<keyword evidence="5" id="KW-1133">Transmembrane helix</keyword>
<evidence type="ECO:0000259" key="6">
    <source>
        <dbReference type="PROSITE" id="PS50089"/>
    </source>
</evidence>
<accession>A0A8H7Q9W2</accession>
<dbReference type="PANTHER" id="PTHR45931:SF3">
    <property type="entry name" value="RING ZINC FINGER-CONTAINING PROTEIN"/>
    <property type="match status" value="1"/>
</dbReference>
<keyword evidence="2 4" id="KW-0863">Zinc-finger</keyword>
<dbReference type="GO" id="GO:0061630">
    <property type="term" value="F:ubiquitin protein ligase activity"/>
    <property type="evidence" value="ECO:0007669"/>
    <property type="project" value="TreeGrafter"/>
</dbReference>
<gene>
    <name evidence="7" type="ORF">INT44_000659</name>
</gene>
<dbReference type="InterPro" id="IPR001841">
    <property type="entry name" value="Znf_RING"/>
</dbReference>
<dbReference type="GO" id="GO:0005634">
    <property type="term" value="C:nucleus"/>
    <property type="evidence" value="ECO:0007669"/>
    <property type="project" value="TreeGrafter"/>
</dbReference>
<comment type="caution">
    <text evidence="7">The sequence shown here is derived from an EMBL/GenBank/DDBJ whole genome shotgun (WGS) entry which is preliminary data.</text>
</comment>
<evidence type="ECO:0000256" key="4">
    <source>
        <dbReference type="PROSITE-ProRule" id="PRU00175"/>
    </source>
</evidence>
<sequence length="176" mass="19371">MSNSTGNGDNDLASSKLSLGIGITAALLVIVGALLCLQILRYKYLDVHTQFYSVPPPSHIGVLTSTILSNNSIELLPIHPYVDIEENVSDRGDYDICAICLDQFEENVSQVRRLPCSHIFHAACIASAHIKAKQADKGAHEEEIDHSAAVTQREDFQQHLIRLRTELTPQRLDGAL</sequence>
<proteinExistence type="predicted"/>
<evidence type="ECO:0000256" key="1">
    <source>
        <dbReference type="ARBA" id="ARBA00022723"/>
    </source>
</evidence>
<dbReference type="OrthoDB" id="8062037at2759"/>
<keyword evidence="8" id="KW-1185">Reference proteome</keyword>
<dbReference type="AlphaFoldDB" id="A0A8H7Q9W2"/>
<keyword evidence="5" id="KW-0812">Transmembrane</keyword>
<feature type="domain" description="RING-type" evidence="6">
    <location>
        <begin position="97"/>
        <end position="125"/>
    </location>
</feature>
<reference evidence="7" key="1">
    <citation type="submission" date="2020-12" db="EMBL/GenBank/DDBJ databases">
        <title>Metabolic potential, ecology and presence of endohyphal bacteria is reflected in genomic diversity of Mucoromycotina.</title>
        <authorList>
            <person name="Muszewska A."/>
            <person name="Okrasinska A."/>
            <person name="Steczkiewicz K."/>
            <person name="Drgas O."/>
            <person name="Orlowska M."/>
            <person name="Perlinska-Lenart U."/>
            <person name="Aleksandrzak-Piekarczyk T."/>
            <person name="Szatraj K."/>
            <person name="Zielenkiewicz U."/>
            <person name="Pilsyk S."/>
            <person name="Malc E."/>
            <person name="Mieczkowski P."/>
            <person name="Kruszewska J.S."/>
            <person name="Biernat P."/>
            <person name="Pawlowska J."/>
        </authorList>
    </citation>
    <scope>NUCLEOTIDE SEQUENCE</scope>
    <source>
        <strain evidence="7">WA0000051536</strain>
    </source>
</reference>
<dbReference type="GO" id="GO:0006511">
    <property type="term" value="P:ubiquitin-dependent protein catabolic process"/>
    <property type="evidence" value="ECO:0007669"/>
    <property type="project" value="TreeGrafter"/>
</dbReference>
<evidence type="ECO:0000256" key="2">
    <source>
        <dbReference type="ARBA" id="ARBA00022771"/>
    </source>
</evidence>
<dbReference type="SUPFAM" id="SSF57850">
    <property type="entry name" value="RING/U-box"/>
    <property type="match status" value="1"/>
</dbReference>
<dbReference type="InterPro" id="IPR051834">
    <property type="entry name" value="RING_finger_E3_ligase"/>
</dbReference>
<keyword evidence="1" id="KW-0479">Metal-binding</keyword>
<name>A0A8H7Q9W2_9FUNG</name>
<feature type="transmembrane region" description="Helical" evidence="5">
    <location>
        <begin position="20"/>
        <end position="40"/>
    </location>
</feature>
<evidence type="ECO:0000256" key="5">
    <source>
        <dbReference type="SAM" id="Phobius"/>
    </source>
</evidence>
<protein>
    <recommendedName>
        <fullName evidence="6">RING-type domain-containing protein</fullName>
    </recommendedName>
</protein>
<keyword evidence="5" id="KW-0472">Membrane</keyword>
<keyword evidence="3" id="KW-0862">Zinc</keyword>
<dbReference type="Gene3D" id="3.30.40.10">
    <property type="entry name" value="Zinc/RING finger domain, C3HC4 (zinc finger)"/>
    <property type="match status" value="1"/>
</dbReference>
<evidence type="ECO:0000313" key="8">
    <source>
        <dbReference type="Proteomes" id="UP000612746"/>
    </source>
</evidence>
<dbReference type="InterPro" id="IPR013083">
    <property type="entry name" value="Znf_RING/FYVE/PHD"/>
</dbReference>